<dbReference type="OrthoDB" id="3267646at2"/>
<protein>
    <recommendedName>
        <fullName evidence="3">DoxX family protein</fullName>
    </recommendedName>
</protein>
<dbReference type="AlphaFoldDB" id="C7QIL6"/>
<dbReference type="Proteomes" id="UP000000851">
    <property type="component" value="Chromosome"/>
</dbReference>
<name>C7QIL6_CATAD</name>
<organism evidence="1 2">
    <name type="scientific">Catenulispora acidiphila (strain DSM 44928 / JCM 14897 / NBRC 102108 / NRRL B-24433 / ID139908)</name>
    <dbReference type="NCBI Taxonomy" id="479433"/>
    <lineage>
        <taxon>Bacteria</taxon>
        <taxon>Bacillati</taxon>
        <taxon>Actinomycetota</taxon>
        <taxon>Actinomycetes</taxon>
        <taxon>Catenulisporales</taxon>
        <taxon>Catenulisporaceae</taxon>
        <taxon>Catenulispora</taxon>
    </lineage>
</organism>
<dbReference type="PANTHER" id="PTHR36974:SF1">
    <property type="entry name" value="DOXX FAMILY MEMBRANE PROTEIN"/>
    <property type="match status" value="1"/>
</dbReference>
<dbReference type="STRING" id="479433.Caci_6239"/>
<proteinExistence type="predicted"/>
<accession>C7QIL6</accession>
<dbReference type="PANTHER" id="PTHR36974">
    <property type="entry name" value="MEMBRANE PROTEIN-RELATED"/>
    <property type="match status" value="1"/>
</dbReference>
<dbReference type="InParanoid" id="C7QIL6"/>
<dbReference type="KEGG" id="cai:Caci_6239"/>
<reference evidence="1 2" key="1">
    <citation type="journal article" date="2009" name="Stand. Genomic Sci.">
        <title>Complete genome sequence of Catenulispora acidiphila type strain (ID 139908).</title>
        <authorList>
            <person name="Copeland A."/>
            <person name="Lapidus A."/>
            <person name="Glavina Del Rio T."/>
            <person name="Nolan M."/>
            <person name="Lucas S."/>
            <person name="Chen F."/>
            <person name="Tice H."/>
            <person name="Cheng J.F."/>
            <person name="Bruce D."/>
            <person name="Goodwin L."/>
            <person name="Pitluck S."/>
            <person name="Mikhailova N."/>
            <person name="Pati A."/>
            <person name="Ivanova N."/>
            <person name="Mavromatis K."/>
            <person name="Chen A."/>
            <person name="Palaniappan K."/>
            <person name="Chain P."/>
            <person name="Land M."/>
            <person name="Hauser L."/>
            <person name="Chang Y.J."/>
            <person name="Jeffries C.D."/>
            <person name="Chertkov O."/>
            <person name="Brettin T."/>
            <person name="Detter J.C."/>
            <person name="Han C."/>
            <person name="Ali Z."/>
            <person name="Tindall B.J."/>
            <person name="Goker M."/>
            <person name="Bristow J."/>
            <person name="Eisen J.A."/>
            <person name="Markowitz V."/>
            <person name="Hugenholtz P."/>
            <person name="Kyrpides N.C."/>
            <person name="Klenk H.P."/>
        </authorList>
    </citation>
    <scope>NUCLEOTIDE SEQUENCE [LARGE SCALE GENOMIC DNA]</scope>
    <source>
        <strain evidence="2">DSM 44928 / JCM 14897 / NBRC 102108 / NRRL B-24433 / ID139908</strain>
    </source>
</reference>
<evidence type="ECO:0008006" key="3">
    <source>
        <dbReference type="Google" id="ProtNLM"/>
    </source>
</evidence>
<dbReference type="RefSeq" id="WP_015794822.1">
    <property type="nucleotide sequence ID" value="NC_013131.1"/>
</dbReference>
<dbReference type="HOGENOM" id="CLU_128738_1_0_11"/>
<dbReference type="eggNOG" id="COG4270">
    <property type="taxonomic scope" value="Bacteria"/>
</dbReference>
<gene>
    <name evidence="1" type="ordered locus">Caci_6239</name>
</gene>
<evidence type="ECO:0000313" key="2">
    <source>
        <dbReference type="Proteomes" id="UP000000851"/>
    </source>
</evidence>
<evidence type="ECO:0000313" key="1">
    <source>
        <dbReference type="EMBL" id="ACU75093.1"/>
    </source>
</evidence>
<keyword evidence="2" id="KW-1185">Reference proteome</keyword>
<dbReference type="EMBL" id="CP001700">
    <property type="protein sequence ID" value="ACU75093.1"/>
    <property type="molecule type" value="Genomic_DNA"/>
</dbReference>
<sequence length="132" mass="13632" precursor="true">MSRLTSPHAALAGLLAAAAVTHFVAPRQYDAIVPRSLPGKPRTWTYASGVAEMAVAVAVANGKSRRQGGLAAAGLFVAVFPANVKMARDWSDRPAPAKAAALGRLPLQVPLVWWALKVAGKAGKPGKASKKG</sequence>